<evidence type="ECO:0008006" key="5">
    <source>
        <dbReference type="Google" id="ProtNLM"/>
    </source>
</evidence>
<dbReference type="Pfam" id="PF02558">
    <property type="entry name" value="ApbA"/>
    <property type="match status" value="1"/>
</dbReference>
<dbReference type="SUPFAM" id="SSF51735">
    <property type="entry name" value="NAD(P)-binding Rossmann-fold domains"/>
    <property type="match status" value="1"/>
</dbReference>
<keyword evidence="4" id="KW-1185">Reference proteome</keyword>
<feature type="domain" description="Ketopantoate reductase N-terminal" evidence="1">
    <location>
        <begin position="9"/>
        <end position="190"/>
    </location>
</feature>
<evidence type="ECO:0000313" key="4">
    <source>
        <dbReference type="Proteomes" id="UP000095728"/>
    </source>
</evidence>
<dbReference type="Gene3D" id="3.40.50.720">
    <property type="entry name" value="NAD(P)-binding Rossmann-like Domain"/>
    <property type="match status" value="1"/>
</dbReference>
<dbReference type="FunFam" id="1.10.1040.10:FF:000017">
    <property type="entry name" value="2-dehydropantoate 2-reductase"/>
    <property type="match status" value="1"/>
</dbReference>
<proteinExistence type="predicted"/>
<dbReference type="PANTHER" id="PTHR21708">
    <property type="entry name" value="PROBABLE 2-DEHYDROPANTOATE 2-REDUCTASE"/>
    <property type="match status" value="1"/>
</dbReference>
<dbReference type="Pfam" id="PF08546">
    <property type="entry name" value="ApbA_C"/>
    <property type="match status" value="1"/>
</dbReference>
<dbReference type="InterPro" id="IPR013752">
    <property type="entry name" value="KPA_reductase"/>
</dbReference>
<evidence type="ECO:0000259" key="2">
    <source>
        <dbReference type="Pfam" id="PF08546"/>
    </source>
</evidence>
<dbReference type="FunCoup" id="A0A1E5RBM3">
    <property type="interactions" value="43"/>
</dbReference>
<dbReference type="AlphaFoldDB" id="A0A1E5RBM3"/>
<gene>
    <name evidence="3" type="ORF">AWRI3579_g2884</name>
</gene>
<dbReference type="PANTHER" id="PTHR21708:SF30">
    <property type="entry name" value="2-DEHYDROPANTOATE 2-REDUCTASE-RELATED"/>
    <property type="match status" value="1"/>
</dbReference>
<dbReference type="Gene3D" id="1.10.1040.10">
    <property type="entry name" value="N-(1-d-carboxylethyl)-l-norvaline Dehydrogenase, domain 2"/>
    <property type="match status" value="1"/>
</dbReference>
<dbReference type="InterPro" id="IPR008927">
    <property type="entry name" value="6-PGluconate_DH-like_C_sf"/>
</dbReference>
<dbReference type="EMBL" id="LPNM01000008">
    <property type="protein sequence ID" value="OEJ84298.1"/>
    <property type="molecule type" value="Genomic_DNA"/>
</dbReference>
<dbReference type="Proteomes" id="UP000095728">
    <property type="component" value="Unassembled WGS sequence"/>
</dbReference>
<sequence length="370" mass="41189">MSTQTPQCLIIGAGGVGVVTAYSLFLNKGSTVSLVARSDYDKASTTGYKLSSCDYGEVLNWKPHHLFRSVEDAASSKTFFDYVVVTTKNIPDGPTPVSSIIKPIIESNDKVWKERADFKEQKKTTNVVLIQNGIDIENEIKEKFDLASRQKSTTVPQVALISGIQLISSTKVGPCEIAQKGHDHLTCAAFDKNDEISVKTAQNFISLYTNPGQNQAHFDSNCRYTRWKKLLYNSSINTLTAICGLDFTRCLQFGTAEGSTEFEIVRPAMLEIIDLAKKIDDITIEVDLVDFFVDITRKMVYTPSMGVDIQKGQLMEIEVIVGNVVRSAKAHHIEVPHLSMLYNILKILQGKLKEQRGLLKFDELNAKIVE</sequence>
<dbReference type="InterPro" id="IPR013328">
    <property type="entry name" value="6PGD_dom2"/>
</dbReference>
<reference evidence="4" key="1">
    <citation type="journal article" date="2016" name="Genome Announc.">
        <title>Genome sequences of three species of Hanseniaspora isolated from spontaneous wine fermentations.</title>
        <authorList>
            <person name="Sternes P.R."/>
            <person name="Lee D."/>
            <person name="Kutyna D.R."/>
            <person name="Borneman A.R."/>
        </authorList>
    </citation>
    <scope>NUCLEOTIDE SEQUENCE [LARGE SCALE GENOMIC DNA]</scope>
    <source>
        <strain evidence="4">AWRI3579</strain>
    </source>
</reference>
<accession>A0A1E5RBM3</accession>
<dbReference type="SUPFAM" id="SSF48179">
    <property type="entry name" value="6-phosphogluconate dehydrogenase C-terminal domain-like"/>
    <property type="match status" value="1"/>
</dbReference>
<dbReference type="InterPro" id="IPR013332">
    <property type="entry name" value="KPR_N"/>
</dbReference>
<evidence type="ECO:0000313" key="3">
    <source>
        <dbReference type="EMBL" id="OEJ84298.1"/>
    </source>
</evidence>
<dbReference type="STRING" id="56408.A0A1E5RBM3"/>
<organism evidence="3 4">
    <name type="scientific">Hanseniaspora osmophila</name>
    <dbReference type="NCBI Taxonomy" id="56408"/>
    <lineage>
        <taxon>Eukaryota</taxon>
        <taxon>Fungi</taxon>
        <taxon>Dikarya</taxon>
        <taxon>Ascomycota</taxon>
        <taxon>Saccharomycotina</taxon>
        <taxon>Saccharomycetes</taxon>
        <taxon>Saccharomycodales</taxon>
        <taxon>Saccharomycodaceae</taxon>
        <taxon>Hanseniaspora</taxon>
    </lineage>
</organism>
<protein>
    <recommendedName>
        <fullName evidence="5">2-dehydropantoate 2-reductase</fullName>
    </recommendedName>
</protein>
<dbReference type="OrthoDB" id="3609at2759"/>
<comment type="caution">
    <text evidence="3">The sequence shown here is derived from an EMBL/GenBank/DDBJ whole genome shotgun (WGS) entry which is preliminary data.</text>
</comment>
<feature type="domain" description="Ketopantoate reductase C-terminal" evidence="2">
    <location>
        <begin position="222"/>
        <end position="348"/>
    </location>
</feature>
<name>A0A1E5RBM3_9ASCO</name>
<evidence type="ECO:0000259" key="1">
    <source>
        <dbReference type="Pfam" id="PF02558"/>
    </source>
</evidence>
<dbReference type="GO" id="GO:0005737">
    <property type="term" value="C:cytoplasm"/>
    <property type="evidence" value="ECO:0007669"/>
    <property type="project" value="TreeGrafter"/>
</dbReference>
<dbReference type="InParanoid" id="A0A1E5RBM3"/>
<dbReference type="InterPro" id="IPR036291">
    <property type="entry name" value="NAD(P)-bd_dom_sf"/>
</dbReference>
<dbReference type="InterPro" id="IPR051402">
    <property type="entry name" value="KPR-Related"/>
</dbReference>